<dbReference type="PANTHER" id="PTHR30100">
    <property type="entry name" value="FATTY ACID/PHOSPHOLIPID SYNTHESIS PROTEIN PLSX"/>
    <property type="match status" value="1"/>
</dbReference>
<dbReference type="InterPro" id="IPR012281">
    <property type="entry name" value="Phospholipid_synth_PlsX-like"/>
</dbReference>
<sequence length="347" mass="37486">MKNHQVQIKLAVDMMSGDNGAQEFLPAVVSALNVHDNLSVLAIGKSEELLPLLEKESLFKSGRITLIPATEVVEMDDAPQSALRNKKDSSMRVAIDCVKDGRADAAMSAGNTGALLATAKFVLKTLPGIMRPAICTSIPSLRERGFVHLLDLGANVDVTPEHLYQFAKMGALLSSAVSGDPEPKVSLMNIGTEAMKGNELVRGTVPLMENSGLNYIGFTEPDGIFFDDVDVIVSDGFTGNIALKTLEGTIKMIVSQLSSSFKRNLFTKCAAVVSLPVINDLKVKLDPRKHNGASLLGLRGIVVKSHGNADRVSFQNAIEISVKLVEQKIIEKMRKQFETAEIKQSEE</sequence>
<comment type="pathway">
    <text evidence="10">Lipid metabolism; phospholipid metabolism.</text>
</comment>
<keyword evidence="6 10" id="KW-0594">Phospholipid biosynthesis</keyword>
<dbReference type="GO" id="GO:0006633">
    <property type="term" value="P:fatty acid biosynthetic process"/>
    <property type="evidence" value="ECO:0007669"/>
    <property type="project" value="UniProtKB-UniRule"/>
</dbReference>
<evidence type="ECO:0000313" key="12">
    <source>
        <dbReference type="Proteomes" id="UP000245020"/>
    </source>
</evidence>
<keyword evidence="4 10" id="KW-0808">Transferase</keyword>
<comment type="caution">
    <text evidence="11">The sequence shown here is derived from an EMBL/GenBank/DDBJ whole genome shotgun (WGS) entry which is preliminary data.</text>
</comment>
<keyword evidence="5 10" id="KW-0443">Lipid metabolism</keyword>
<comment type="function">
    <text evidence="10">Catalyzes the reversible formation of acyl-phosphate (acyl-PO(4)) from acyl-[acyl-carrier-protein] (acyl-ACP). This enzyme utilizes acyl-ACP as fatty acyl donor, but not acyl-CoA.</text>
</comment>
<comment type="subcellular location">
    <subcellularLocation>
        <location evidence="10">Cytoplasm</location>
    </subcellularLocation>
    <text evidence="10">Associated with the membrane possibly through PlsY.</text>
</comment>
<dbReference type="SUPFAM" id="SSF53659">
    <property type="entry name" value="Isocitrate/Isopropylmalate dehydrogenase-like"/>
    <property type="match status" value="1"/>
</dbReference>
<dbReference type="UniPathway" id="UPA00085"/>
<dbReference type="Pfam" id="PF02504">
    <property type="entry name" value="FA_synthesis"/>
    <property type="match status" value="1"/>
</dbReference>
<name>A0A2U2AFF3_9GAMM</name>
<evidence type="ECO:0000256" key="10">
    <source>
        <dbReference type="HAMAP-Rule" id="MF_00019"/>
    </source>
</evidence>
<dbReference type="EMBL" id="QEWQ01000003">
    <property type="protein sequence ID" value="PWD81391.1"/>
    <property type="molecule type" value="Genomic_DNA"/>
</dbReference>
<comment type="subunit">
    <text evidence="9 10">Homodimer. Probably interacts with PlsY.</text>
</comment>
<evidence type="ECO:0000256" key="9">
    <source>
        <dbReference type="ARBA" id="ARBA00046608"/>
    </source>
</evidence>
<dbReference type="GO" id="GO:0043811">
    <property type="term" value="F:phosphate:acyl-[acyl carrier protein] acyltransferase activity"/>
    <property type="evidence" value="ECO:0007669"/>
    <property type="project" value="UniProtKB-UniRule"/>
</dbReference>
<keyword evidence="3 10" id="KW-0444">Lipid biosynthesis</keyword>
<keyword evidence="12" id="KW-1185">Reference proteome</keyword>
<dbReference type="NCBIfam" id="TIGR00182">
    <property type="entry name" value="plsX"/>
    <property type="match status" value="1"/>
</dbReference>
<dbReference type="Gene3D" id="3.40.718.10">
    <property type="entry name" value="Isopropylmalate Dehydrogenase"/>
    <property type="match status" value="1"/>
</dbReference>
<accession>A0A2U2AFF3</accession>
<evidence type="ECO:0000256" key="5">
    <source>
        <dbReference type="ARBA" id="ARBA00023098"/>
    </source>
</evidence>
<dbReference type="InterPro" id="IPR003664">
    <property type="entry name" value="FA_synthesis"/>
</dbReference>
<evidence type="ECO:0000256" key="3">
    <source>
        <dbReference type="ARBA" id="ARBA00022516"/>
    </source>
</evidence>
<dbReference type="GO" id="GO:0008654">
    <property type="term" value="P:phospholipid biosynthetic process"/>
    <property type="evidence" value="ECO:0007669"/>
    <property type="project" value="UniProtKB-KW"/>
</dbReference>
<reference evidence="12" key="1">
    <citation type="submission" date="2018-05" db="EMBL/GenBank/DDBJ databases">
        <title>Ignatzschineria dubaiensis sp. nov., isolated from necrotic foot tissues of dromedaries (Camelus dromedarius) and associated maggots in Dubai, United Arab Emirates.</title>
        <authorList>
            <person name="Tsang C.C."/>
            <person name="Tang J.Y.M."/>
            <person name="Fong J.Y.H."/>
            <person name="Kinne J."/>
            <person name="Lee H.H."/>
            <person name="Joseph M."/>
            <person name="Jose S."/>
            <person name="Schuster R.K."/>
            <person name="Tang Y."/>
            <person name="Sivakumar S."/>
            <person name="Chen J.H.K."/>
            <person name="Teng J.L.L."/>
            <person name="Lau S.K.P."/>
            <person name="Wernery U."/>
            <person name="Woo P.C.Y."/>
        </authorList>
    </citation>
    <scope>NUCLEOTIDE SEQUENCE [LARGE SCALE GENOMIC DNA]</scope>
    <source>
        <strain evidence="12">KCTC 22644</strain>
    </source>
</reference>
<evidence type="ECO:0000313" key="11">
    <source>
        <dbReference type="EMBL" id="PWD81391.1"/>
    </source>
</evidence>
<keyword evidence="2 10" id="KW-0963">Cytoplasm</keyword>
<keyword evidence="7 10" id="KW-1208">Phospholipid metabolism</keyword>
<gene>
    <name evidence="10" type="primary">plsX</name>
    <name evidence="11" type="ORF">DC083_04590</name>
</gene>
<evidence type="ECO:0000256" key="8">
    <source>
        <dbReference type="ARBA" id="ARBA00024069"/>
    </source>
</evidence>
<dbReference type="Proteomes" id="UP000245020">
    <property type="component" value="Unassembled WGS sequence"/>
</dbReference>
<dbReference type="AlphaFoldDB" id="A0A2U2AFF3"/>
<dbReference type="PANTHER" id="PTHR30100:SF1">
    <property type="entry name" value="PHOSPHATE ACYLTRANSFERASE"/>
    <property type="match status" value="1"/>
</dbReference>
<evidence type="ECO:0000256" key="6">
    <source>
        <dbReference type="ARBA" id="ARBA00023209"/>
    </source>
</evidence>
<evidence type="ECO:0000256" key="1">
    <source>
        <dbReference type="ARBA" id="ARBA00001232"/>
    </source>
</evidence>
<dbReference type="OrthoDB" id="9806408at2"/>
<dbReference type="EC" id="2.3.1.274" evidence="8 10"/>
<dbReference type="HAMAP" id="MF_00019">
    <property type="entry name" value="PlsX"/>
    <property type="match status" value="1"/>
</dbReference>
<protein>
    <recommendedName>
        <fullName evidence="8 10">Phosphate acyltransferase</fullName>
        <ecNumber evidence="8 10">2.3.1.274</ecNumber>
    </recommendedName>
    <alternativeName>
        <fullName evidence="10">Acyl-ACP phosphotransacylase</fullName>
    </alternativeName>
    <alternativeName>
        <fullName evidence="10">Acyl-[acyl-carrier-protein]--phosphate acyltransferase</fullName>
    </alternativeName>
    <alternativeName>
        <fullName evidence="10">Phosphate-acyl-ACP acyltransferase</fullName>
    </alternativeName>
</protein>
<dbReference type="PIRSF" id="PIRSF002465">
    <property type="entry name" value="Phsphlp_syn_PlsX"/>
    <property type="match status" value="1"/>
</dbReference>
<comment type="catalytic activity">
    <reaction evidence="1 10">
        <text>a fatty acyl-[ACP] + phosphate = an acyl phosphate + holo-[ACP]</text>
        <dbReference type="Rhea" id="RHEA:42292"/>
        <dbReference type="Rhea" id="RHEA-COMP:9685"/>
        <dbReference type="Rhea" id="RHEA-COMP:14125"/>
        <dbReference type="ChEBI" id="CHEBI:43474"/>
        <dbReference type="ChEBI" id="CHEBI:59918"/>
        <dbReference type="ChEBI" id="CHEBI:64479"/>
        <dbReference type="ChEBI" id="CHEBI:138651"/>
        <dbReference type="EC" id="2.3.1.274"/>
    </reaction>
</comment>
<dbReference type="GO" id="GO:0005737">
    <property type="term" value="C:cytoplasm"/>
    <property type="evidence" value="ECO:0007669"/>
    <property type="project" value="UniProtKB-SubCell"/>
</dbReference>
<evidence type="ECO:0000256" key="4">
    <source>
        <dbReference type="ARBA" id="ARBA00022679"/>
    </source>
</evidence>
<evidence type="ECO:0000256" key="2">
    <source>
        <dbReference type="ARBA" id="ARBA00022490"/>
    </source>
</evidence>
<comment type="similarity">
    <text evidence="10">Belongs to the PlsX family.</text>
</comment>
<organism evidence="11 12">
    <name type="scientific">Ignatzschineria ureiclastica</name>
    <dbReference type="NCBI Taxonomy" id="472582"/>
    <lineage>
        <taxon>Bacteria</taxon>
        <taxon>Pseudomonadati</taxon>
        <taxon>Pseudomonadota</taxon>
        <taxon>Gammaproteobacteria</taxon>
        <taxon>Cardiobacteriales</taxon>
        <taxon>Ignatzschineriaceae</taxon>
        <taxon>Ignatzschineria</taxon>
    </lineage>
</organism>
<evidence type="ECO:0000256" key="7">
    <source>
        <dbReference type="ARBA" id="ARBA00023264"/>
    </source>
</evidence>
<proteinExistence type="inferred from homology"/>
<keyword evidence="11" id="KW-0012">Acyltransferase</keyword>